<feature type="transmembrane region" description="Helical" evidence="1">
    <location>
        <begin position="173"/>
        <end position="191"/>
    </location>
</feature>
<keyword evidence="1" id="KW-0472">Membrane</keyword>
<keyword evidence="3" id="KW-1185">Reference proteome</keyword>
<protein>
    <submittedName>
        <fullName evidence="2">S-4TM family putative pore-forming effector</fullName>
    </submittedName>
</protein>
<proteinExistence type="predicted"/>
<comment type="caution">
    <text evidence="2">The sequence shown here is derived from an EMBL/GenBank/DDBJ whole genome shotgun (WGS) entry which is preliminary data.</text>
</comment>
<dbReference type="InterPro" id="IPR049920">
    <property type="entry name" value="IK1_05631-like"/>
</dbReference>
<feature type="transmembrane region" description="Helical" evidence="1">
    <location>
        <begin position="41"/>
        <end position="61"/>
    </location>
</feature>
<reference evidence="3" key="1">
    <citation type="journal article" date="2019" name="Int. J. Syst. Evol. Microbiol.">
        <title>The Global Catalogue of Microorganisms (GCM) 10K type strain sequencing project: providing services to taxonomists for standard genome sequencing and annotation.</title>
        <authorList>
            <consortium name="The Broad Institute Genomics Platform"/>
            <consortium name="The Broad Institute Genome Sequencing Center for Infectious Disease"/>
            <person name="Wu L."/>
            <person name="Ma J."/>
        </authorList>
    </citation>
    <scope>NUCLEOTIDE SEQUENCE [LARGE SCALE GENOMIC DNA]</scope>
    <source>
        <strain evidence="3">CGMCC 1.12192</strain>
    </source>
</reference>
<dbReference type="EMBL" id="JBHSJC010000001">
    <property type="protein sequence ID" value="MFC4828261.1"/>
    <property type="molecule type" value="Genomic_DNA"/>
</dbReference>
<accession>A0ABV9R477</accession>
<feature type="transmembrane region" description="Helical" evidence="1">
    <location>
        <begin position="197"/>
        <end position="219"/>
    </location>
</feature>
<keyword evidence="1" id="KW-0812">Transmembrane</keyword>
<gene>
    <name evidence="2" type="ORF">ACFPER_05640</name>
</gene>
<dbReference type="Pfam" id="PF18159">
    <property type="entry name" value="S_4TM"/>
    <property type="match status" value="1"/>
</dbReference>
<name>A0ABV9R477_9MICO</name>
<organism evidence="2 3">
    <name type="scientific">Agromyces aurantiacus</name>
    <dbReference type="NCBI Taxonomy" id="165814"/>
    <lineage>
        <taxon>Bacteria</taxon>
        <taxon>Bacillati</taxon>
        <taxon>Actinomycetota</taxon>
        <taxon>Actinomycetes</taxon>
        <taxon>Micrococcales</taxon>
        <taxon>Microbacteriaceae</taxon>
        <taxon>Agromyces</taxon>
    </lineage>
</organism>
<sequence>MTAPIYLPPSTALIAAAQNETEGLRLLLAQRRLHSRAKSWAMLRMLGLGIIAILAPIVAAISPPLSVYVGAVAAAWFVLSRTLFLTLERRYSERGAVVQEMFDRRIYGMPELGVRRNQVTPEEVARVVGPVAKADRRIDKERLRDWYPLDPRLDGADAIAIAQRANAAYSERLLFWNASIWLGVIVLWSVVAISLSWALGFTLEVFLLSVALPVMPPLLDTYDEWLQVRNAGKERRALAQAIHEALAEPSQPHVPASALLVWQDQLFTLRRDSPQVPNLVYKAMRDSNERAMSAAADELTELVLGKVAGAPK</sequence>
<evidence type="ECO:0000313" key="3">
    <source>
        <dbReference type="Proteomes" id="UP001595960"/>
    </source>
</evidence>
<keyword evidence="1" id="KW-1133">Transmembrane helix</keyword>
<evidence type="ECO:0000313" key="2">
    <source>
        <dbReference type="EMBL" id="MFC4828261.1"/>
    </source>
</evidence>
<dbReference type="RefSeq" id="WP_275588129.1">
    <property type="nucleotide sequence ID" value="NZ_JAFBBW010000001.1"/>
</dbReference>
<dbReference type="Proteomes" id="UP001595960">
    <property type="component" value="Unassembled WGS sequence"/>
</dbReference>
<evidence type="ECO:0000256" key="1">
    <source>
        <dbReference type="SAM" id="Phobius"/>
    </source>
</evidence>
<feature type="transmembrane region" description="Helical" evidence="1">
    <location>
        <begin position="67"/>
        <end position="87"/>
    </location>
</feature>